<dbReference type="Proteomes" id="UP001596058">
    <property type="component" value="Unassembled WGS sequence"/>
</dbReference>
<sequence>MPTLKTLIPAAVLALGAGAAPAVATPTWATTWGTAAQWATPGTSYYGPNRSEEGFANQTLRQIVRLSTGGTAVRVKLSNVYGKTPLTIDAAAAAKSLKGAATGAASPLTFGGRPGVVIPPGREQLSDPVRLRVRNLDTLAITLRFTQPTGPATFHHFAQTSSYLAKGDHLTDPSPAAFTSAGNSWYYLTGVQVSGGTRDAGVALFGDSLTDGVGSTIGADNRYPDQLAERLAARPRPLGVVNVGIGGNRLLTDSPEYGQNGLARFQRDVLERPGVRTVIIMDGVNDLAEWNKPHQATGSQIIAGHLRLIHAARARGLKVIGATIMPMKGSDLAYSPAAEAVRDQVNQWIRGGGAYDHVADFDAVVRQPADTDSLRPEYDSGDGIHLNDAGYDAIAQAVDLDAL</sequence>
<reference evidence="4" key="1">
    <citation type="journal article" date="2019" name="Int. J. Syst. Evol. Microbiol.">
        <title>The Global Catalogue of Microorganisms (GCM) 10K type strain sequencing project: providing services to taxonomists for standard genome sequencing and annotation.</title>
        <authorList>
            <consortium name="The Broad Institute Genomics Platform"/>
            <consortium name="The Broad Institute Genome Sequencing Center for Infectious Disease"/>
            <person name="Wu L."/>
            <person name="Ma J."/>
        </authorList>
    </citation>
    <scope>NUCLEOTIDE SEQUENCE [LARGE SCALE GENOMIC DNA]</scope>
    <source>
        <strain evidence="4">CCUG 53903</strain>
    </source>
</reference>
<dbReference type="PANTHER" id="PTHR43784:SF2">
    <property type="entry name" value="GDSL-LIKE LIPASE_ACYLHYDROLASE, PUTATIVE (AFU_ORTHOLOGUE AFUA_2G00820)-RELATED"/>
    <property type="match status" value="1"/>
</dbReference>
<feature type="domain" description="SGNH hydrolase-type esterase" evidence="2">
    <location>
        <begin position="204"/>
        <end position="393"/>
    </location>
</feature>
<keyword evidence="1" id="KW-0732">Signal</keyword>
<dbReference type="InterPro" id="IPR036514">
    <property type="entry name" value="SGNH_hydro_sf"/>
</dbReference>
<dbReference type="EMBL" id="JBHSPA010000013">
    <property type="protein sequence ID" value="MFC5824222.1"/>
    <property type="molecule type" value="Genomic_DNA"/>
</dbReference>
<evidence type="ECO:0000259" key="2">
    <source>
        <dbReference type="Pfam" id="PF13472"/>
    </source>
</evidence>
<name>A0ABW1CFL9_9ACTN</name>
<proteinExistence type="predicted"/>
<dbReference type="SUPFAM" id="SSF52266">
    <property type="entry name" value="SGNH hydrolase"/>
    <property type="match status" value="1"/>
</dbReference>
<evidence type="ECO:0000313" key="4">
    <source>
        <dbReference type="Proteomes" id="UP001596058"/>
    </source>
</evidence>
<dbReference type="Gene3D" id="3.40.50.1110">
    <property type="entry name" value="SGNH hydrolase"/>
    <property type="match status" value="1"/>
</dbReference>
<dbReference type="InterPro" id="IPR013830">
    <property type="entry name" value="SGNH_hydro"/>
</dbReference>
<dbReference type="GO" id="GO:0016787">
    <property type="term" value="F:hydrolase activity"/>
    <property type="evidence" value="ECO:0007669"/>
    <property type="project" value="UniProtKB-KW"/>
</dbReference>
<evidence type="ECO:0000256" key="1">
    <source>
        <dbReference type="SAM" id="SignalP"/>
    </source>
</evidence>
<feature type="chain" id="PRO_5047421945" evidence="1">
    <location>
        <begin position="25"/>
        <end position="403"/>
    </location>
</feature>
<dbReference type="PANTHER" id="PTHR43784">
    <property type="entry name" value="GDSL-LIKE LIPASE/ACYLHYDROLASE, PUTATIVE (AFU_ORTHOLOGUE AFUA_2G00820)-RELATED"/>
    <property type="match status" value="1"/>
</dbReference>
<evidence type="ECO:0000313" key="3">
    <source>
        <dbReference type="EMBL" id="MFC5824222.1"/>
    </source>
</evidence>
<organism evidence="3 4">
    <name type="scientific">Nonomuraea insulae</name>
    <dbReference type="NCBI Taxonomy" id="1616787"/>
    <lineage>
        <taxon>Bacteria</taxon>
        <taxon>Bacillati</taxon>
        <taxon>Actinomycetota</taxon>
        <taxon>Actinomycetes</taxon>
        <taxon>Streptosporangiales</taxon>
        <taxon>Streptosporangiaceae</taxon>
        <taxon>Nonomuraea</taxon>
    </lineage>
</organism>
<dbReference type="CDD" id="cd01830">
    <property type="entry name" value="XynE_like"/>
    <property type="match status" value="1"/>
</dbReference>
<dbReference type="Pfam" id="PF13472">
    <property type="entry name" value="Lipase_GDSL_2"/>
    <property type="match status" value="1"/>
</dbReference>
<keyword evidence="3" id="KW-0378">Hydrolase</keyword>
<protein>
    <submittedName>
        <fullName evidence="3">SGNH/GDSL hydrolase family protein</fullName>
    </submittedName>
</protein>
<feature type="signal peptide" evidence="1">
    <location>
        <begin position="1"/>
        <end position="24"/>
    </location>
</feature>
<comment type="caution">
    <text evidence="3">The sequence shown here is derived from an EMBL/GenBank/DDBJ whole genome shotgun (WGS) entry which is preliminary data.</text>
</comment>
<dbReference type="RefSeq" id="WP_379513751.1">
    <property type="nucleotide sequence ID" value="NZ_JBHSPA010000013.1"/>
</dbReference>
<keyword evidence="4" id="KW-1185">Reference proteome</keyword>
<dbReference type="InterPro" id="IPR053140">
    <property type="entry name" value="GDSL_Rv0518-like"/>
</dbReference>
<accession>A0ABW1CFL9</accession>
<gene>
    <name evidence="3" type="ORF">ACFPZ3_10215</name>
</gene>